<proteinExistence type="inferred from homology"/>
<comment type="subcellular location">
    <subcellularLocation>
        <location evidence="1 5">Bacterial flagellum basal body</location>
    </subcellularLocation>
</comment>
<evidence type="ECO:0000259" key="6">
    <source>
        <dbReference type="Pfam" id="PF00460"/>
    </source>
</evidence>
<keyword evidence="11" id="KW-1185">Reference proteome</keyword>
<dbReference type="InterPro" id="IPR002371">
    <property type="entry name" value="FlgK"/>
</dbReference>
<dbReference type="PRINTS" id="PR01005">
    <property type="entry name" value="FLGHOOKAP1"/>
</dbReference>
<dbReference type="InterPro" id="IPR053967">
    <property type="entry name" value="LlgE_F_G-like_D1"/>
</dbReference>
<gene>
    <name evidence="10" type="ORF">C725_0095</name>
</gene>
<dbReference type="GO" id="GO:0044780">
    <property type="term" value="P:bacterial-type flagellum assembly"/>
    <property type="evidence" value="ECO:0007669"/>
    <property type="project" value="InterPro"/>
</dbReference>
<reference evidence="10 11" key="1">
    <citation type="journal article" date="2013" name="Genome Announc.">
        <title>Draft Genome Sequence of Strain JLT2015T, Belonging to the Family Sphingomonadaceae of the Alphaproteobacteria.</title>
        <authorList>
            <person name="Tang K."/>
            <person name="Liu K."/>
            <person name="Li S."/>
            <person name="Jiao N."/>
        </authorList>
    </citation>
    <scope>NUCLEOTIDE SEQUENCE [LARGE SCALE GENOMIC DNA]</scope>
    <source>
        <strain evidence="10 11">JLT2015</strain>
    </source>
</reference>
<accession>M2SFM2</accession>
<dbReference type="OrthoDB" id="8372879at2"/>
<dbReference type="Pfam" id="PF07559">
    <property type="entry name" value="FlgE_D2"/>
    <property type="match status" value="1"/>
</dbReference>
<dbReference type="PANTHER" id="PTHR30435">
    <property type="entry name" value="FLAGELLAR PROTEIN"/>
    <property type="match status" value="1"/>
</dbReference>
<dbReference type="Pfam" id="PF22692">
    <property type="entry name" value="LlgE_F_G_D1"/>
    <property type="match status" value="1"/>
</dbReference>
<evidence type="ECO:0000313" key="10">
    <source>
        <dbReference type="EMBL" id="EMD84165.1"/>
    </source>
</evidence>
<keyword evidence="10" id="KW-0969">Cilium</keyword>
<dbReference type="GO" id="GO:0005198">
    <property type="term" value="F:structural molecule activity"/>
    <property type="evidence" value="ECO:0007669"/>
    <property type="project" value="InterPro"/>
</dbReference>
<dbReference type="GO" id="GO:0009424">
    <property type="term" value="C:bacterial-type flagellum hook"/>
    <property type="evidence" value="ECO:0007669"/>
    <property type="project" value="InterPro"/>
</dbReference>
<dbReference type="Gene3D" id="2.60.98.20">
    <property type="entry name" value="Flagellar hook protein FlgE"/>
    <property type="match status" value="1"/>
</dbReference>
<protein>
    <recommendedName>
        <fullName evidence="3 5">Flagellar hook protein FlgE</fullName>
    </recommendedName>
</protein>
<evidence type="ECO:0000256" key="4">
    <source>
        <dbReference type="ARBA" id="ARBA00023143"/>
    </source>
</evidence>
<evidence type="ECO:0000259" key="7">
    <source>
        <dbReference type="Pfam" id="PF06429"/>
    </source>
</evidence>
<dbReference type="InterPro" id="IPR001444">
    <property type="entry name" value="Flag_bb_rod_N"/>
</dbReference>
<evidence type="ECO:0000256" key="2">
    <source>
        <dbReference type="ARBA" id="ARBA00009677"/>
    </source>
</evidence>
<dbReference type="AlphaFoldDB" id="M2SFM2"/>
<dbReference type="Proteomes" id="UP000011717">
    <property type="component" value="Unassembled WGS sequence"/>
</dbReference>
<evidence type="ECO:0000256" key="3">
    <source>
        <dbReference type="ARBA" id="ARBA00019015"/>
    </source>
</evidence>
<feature type="domain" description="Flagellar hook protein FlgE/F/G-like D1" evidence="9">
    <location>
        <begin position="81"/>
        <end position="132"/>
    </location>
</feature>
<dbReference type="GO" id="GO:0009425">
    <property type="term" value="C:bacterial-type flagellum basal body"/>
    <property type="evidence" value="ECO:0007669"/>
    <property type="project" value="UniProtKB-SubCell"/>
</dbReference>
<evidence type="ECO:0000256" key="5">
    <source>
        <dbReference type="RuleBase" id="RU362116"/>
    </source>
</evidence>
<dbReference type="SUPFAM" id="SSF117143">
    <property type="entry name" value="Flagellar hook protein flgE"/>
    <property type="match status" value="1"/>
</dbReference>
<sequence length="428" mass="44231">MSLYVALTGLKGAQSSLSVTSNNIANANSIGFKRSTTEFGDLVANSGLAGATGGTGTVLKGTSQQFEQGIIESTGNTFDLAVNGQGFFAIRPSLNGTDVSYTRAGAFDLDKNGFVVGSSGQYLLGYPVGPDGTTTTKSAQSLLPLRLPDSSGEAIASTQLSLAVNLSSKGSVIPDEPRFASTGYQFDPTNPLTYNNTTSATLFDSEGNPQTAQVYYTRTKAPDADDPTSSWTVNITIDGKEVAAADGNPIEFQFDSLGNKTAPTGPIQLAAHDPANGAAPMNLTFDPGEATVQKQDIFSVRSVAQDGVPPGRLDGVSVDETGLVTAGFSNGTSQAIGRIAVVNFANPQELAQQGNATYRATGGSGDPVYLEPGEDGAGGVLSGSIERANVDLTEELVQLITAQRNFQANAKTIETDNAMAQSILSIRG</sequence>
<dbReference type="Pfam" id="PF00460">
    <property type="entry name" value="Flg_bb_rod"/>
    <property type="match status" value="1"/>
</dbReference>
<comment type="caution">
    <text evidence="10">The sequence shown here is derived from an EMBL/GenBank/DDBJ whole genome shotgun (WGS) entry which is preliminary data.</text>
</comment>
<evidence type="ECO:0000259" key="9">
    <source>
        <dbReference type="Pfam" id="PF22692"/>
    </source>
</evidence>
<dbReference type="RefSeq" id="WP_008599466.1">
    <property type="nucleotide sequence ID" value="NZ_AMRV01000001.1"/>
</dbReference>
<dbReference type="InterPro" id="IPR037925">
    <property type="entry name" value="FlgE/F/G-like"/>
</dbReference>
<comment type="similarity">
    <text evidence="2 5">Belongs to the flagella basal body rod proteins family.</text>
</comment>
<dbReference type="PANTHER" id="PTHR30435:SF1">
    <property type="entry name" value="FLAGELLAR HOOK PROTEIN FLGE"/>
    <property type="match status" value="1"/>
</dbReference>
<dbReference type="InterPro" id="IPR037058">
    <property type="entry name" value="Falgellar_hook_FlgE_sf"/>
</dbReference>
<dbReference type="PATRIC" id="fig|1234595.3.peg.95"/>
<comment type="function">
    <text evidence="5">A flexible structure which links the flagellar filament to the drive apparatus in the basal body.</text>
</comment>
<dbReference type="GO" id="GO:0005829">
    <property type="term" value="C:cytosol"/>
    <property type="evidence" value="ECO:0007669"/>
    <property type="project" value="TreeGrafter"/>
</dbReference>
<feature type="domain" description="Flagellar basal-body/hook protein C-terminal" evidence="7">
    <location>
        <begin position="382"/>
        <end position="425"/>
    </location>
</feature>
<feature type="domain" description="Flagellar basal body rod protein N-terminal" evidence="6">
    <location>
        <begin position="3"/>
        <end position="33"/>
    </location>
</feature>
<evidence type="ECO:0000259" key="8">
    <source>
        <dbReference type="Pfam" id="PF07559"/>
    </source>
</evidence>
<dbReference type="InterPro" id="IPR020013">
    <property type="entry name" value="Flagellar_FlgE/F/G"/>
</dbReference>
<keyword evidence="10" id="KW-0966">Cell projection</keyword>
<organism evidence="10 11">
    <name type="scientific">Pacificimonas flava</name>
    <dbReference type="NCBI Taxonomy" id="1234595"/>
    <lineage>
        <taxon>Bacteria</taxon>
        <taxon>Pseudomonadati</taxon>
        <taxon>Pseudomonadota</taxon>
        <taxon>Alphaproteobacteria</taxon>
        <taxon>Sphingomonadales</taxon>
        <taxon>Sphingosinicellaceae</taxon>
        <taxon>Pacificimonas</taxon>
    </lineage>
</organism>
<evidence type="ECO:0000313" key="11">
    <source>
        <dbReference type="Proteomes" id="UP000011717"/>
    </source>
</evidence>
<dbReference type="InterPro" id="IPR010930">
    <property type="entry name" value="Flg_bb/hook_C_dom"/>
</dbReference>
<dbReference type="EMBL" id="AMRV01000001">
    <property type="protein sequence ID" value="EMD84165.1"/>
    <property type="molecule type" value="Genomic_DNA"/>
</dbReference>
<keyword evidence="4 5" id="KW-0975">Bacterial flagellum</keyword>
<dbReference type="InterPro" id="IPR019776">
    <property type="entry name" value="Flagellar_basal_body_rod_CS"/>
</dbReference>
<keyword evidence="10" id="KW-0282">Flagellum</keyword>
<dbReference type="PROSITE" id="PS00588">
    <property type="entry name" value="FLAGELLA_BB_ROD"/>
    <property type="match status" value="1"/>
</dbReference>
<dbReference type="NCBIfam" id="TIGR03506">
    <property type="entry name" value="FlgEFG_subfam"/>
    <property type="match status" value="1"/>
</dbReference>
<dbReference type="GO" id="GO:0071978">
    <property type="term" value="P:bacterial-type flagellum-dependent swarming motility"/>
    <property type="evidence" value="ECO:0007669"/>
    <property type="project" value="TreeGrafter"/>
</dbReference>
<name>M2SFM2_9SPHN</name>
<dbReference type="InterPro" id="IPR011491">
    <property type="entry name" value="FlgE_D2"/>
</dbReference>
<evidence type="ECO:0000256" key="1">
    <source>
        <dbReference type="ARBA" id="ARBA00004117"/>
    </source>
</evidence>
<dbReference type="Pfam" id="PF06429">
    <property type="entry name" value="Flg_bbr_C"/>
    <property type="match status" value="1"/>
</dbReference>
<feature type="domain" description="Flagellar hook protein FlgE D2" evidence="8">
    <location>
        <begin position="182"/>
        <end position="307"/>
    </location>
</feature>